<protein>
    <submittedName>
        <fullName evidence="2">Helix-turn-helix domain-containing protein</fullName>
    </submittedName>
</protein>
<reference evidence="2 3" key="1">
    <citation type="submission" date="2019-07" db="EMBL/GenBank/DDBJ databases">
        <title>Deinococcus detaillus sp. nov., isolated from humus soil in Antarctica.</title>
        <authorList>
            <person name="Zhang K."/>
        </authorList>
    </citation>
    <scope>NUCLEOTIDE SEQUENCE [LARGE SCALE GENOMIC DNA]</scope>
    <source>
        <strain evidence="2 3">H1</strain>
    </source>
</reference>
<organism evidence="2 3">
    <name type="scientific">Deinococcus detaillensis</name>
    <dbReference type="NCBI Taxonomy" id="2592048"/>
    <lineage>
        <taxon>Bacteria</taxon>
        <taxon>Thermotogati</taxon>
        <taxon>Deinococcota</taxon>
        <taxon>Deinococci</taxon>
        <taxon>Deinococcales</taxon>
        <taxon>Deinococcaceae</taxon>
        <taxon>Deinococcus</taxon>
    </lineage>
</organism>
<evidence type="ECO:0000256" key="1">
    <source>
        <dbReference type="SAM" id="MobiDB-lite"/>
    </source>
</evidence>
<sequence>MTPTGLSVRKTAPKRATWAAPPADLLAVAFVTDAQAAAYLGLSIRSARYLASEGKLKRVYPRPRAARVTTESLHAYRQAIENGTAPRIWSQPGNPHTQVAPAPEPEPKKKGLLERWGIGGD</sequence>
<evidence type="ECO:0000313" key="3">
    <source>
        <dbReference type="Proteomes" id="UP000316092"/>
    </source>
</evidence>
<dbReference type="EMBL" id="VKDB01000038">
    <property type="protein sequence ID" value="TSA79643.1"/>
    <property type="molecule type" value="Genomic_DNA"/>
</dbReference>
<dbReference type="RefSeq" id="WP_143722094.1">
    <property type="nucleotide sequence ID" value="NZ_VKDB01000038.1"/>
</dbReference>
<name>A0A553UHF0_9DEIO</name>
<proteinExistence type="predicted"/>
<comment type="caution">
    <text evidence="2">The sequence shown here is derived from an EMBL/GenBank/DDBJ whole genome shotgun (WGS) entry which is preliminary data.</text>
</comment>
<gene>
    <name evidence="2" type="ORF">FNU79_17565</name>
</gene>
<dbReference type="AlphaFoldDB" id="A0A553UHF0"/>
<feature type="region of interest" description="Disordered" evidence="1">
    <location>
        <begin position="83"/>
        <end position="121"/>
    </location>
</feature>
<keyword evidence="3" id="KW-1185">Reference proteome</keyword>
<accession>A0A553UHF0</accession>
<evidence type="ECO:0000313" key="2">
    <source>
        <dbReference type="EMBL" id="TSA79643.1"/>
    </source>
</evidence>
<dbReference type="OrthoDB" id="32758at2"/>
<dbReference type="Proteomes" id="UP000316092">
    <property type="component" value="Unassembled WGS sequence"/>
</dbReference>